<proteinExistence type="predicted"/>
<dbReference type="EMBL" id="KZ293712">
    <property type="protein sequence ID" value="PBK82879.1"/>
    <property type="molecule type" value="Genomic_DNA"/>
</dbReference>
<dbReference type="Proteomes" id="UP000217790">
    <property type="component" value="Unassembled WGS sequence"/>
</dbReference>
<feature type="compositionally biased region" description="Basic and acidic residues" evidence="1">
    <location>
        <begin position="336"/>
        <end position="371"/>
    </location>
</feature>
<name>A0A2H3CIE6_ARMGA</name>
<reference evidence="3" key="1">
    <citation type="journal article" date="2017" name="Nat. Ecol. Evol.">
        <title>Genome expansion and lineage-specific genetic innovations in the forest pathogenic fungi Armillaria.</title>
        <authorList>
            <person name="Sipos G."/>
            <person name="Prasanna A.N."/>
            <person name="Walter M.C."/>
            <person name="O'Connor E."/>
            <person name="Balint B."/>
            <person name="Krizsan K."/>
            <person name="Kiss B."/>
            <person name="Hess J."/>
            <person name="Varga T."/>
            <person name="Slot J."/>
            <person name="Riley R."/>
            <person name="Boka B."/>
            <person name="Rigling D."/>
            <person name="Barry K."/>
            <person name="Lee J."/>
            <person name="Mihaltcheva S."/>
            <person name="LaButti K."/>
            <person name="Lipzen A."/>
            <person name="Waldron R."/>
            <person name="Moloney N.M."/>
            <person name="Sperisen C."/>
            <person name="Kredics L."/>
            <person name="Vagvoelgyi C."/>
            <person name="Patrignani A."/>
            <person name="Fitzpatrick D."/>
            <person name="Nagy I."/>
            <person name="Doyle S."/>
            <person name="Anderson J.B."/>
            <person name="Grigoriev I.V."/>
            <person name="Gueldener U."/>
            <person name="Muensterkoetter M."/>
            <person name="Nagy L.G."/>
        </authorList>
    </citation>
    <scope>NUCLEOTIDE SEQUENCE [LARGE SCALE GENOMIC DNA]</scope>
    <source>
        <strain evidence="3">Ar21-2</strain>
    </source>
</reference>
<evidence type="ECO:0000313" key="3">
    <source>
        <dbReference type="Proteomes" id="UP000217790"/>
    </source>
</evidence>
<keyword evidence="3" id="KW-1185">Reference proteome</keyword>
<feature type="region of interest" description="Disordered" evidence="1">
    <location>
        <begin position="336"/>
        <end position="373"/>
    </location>
</feature>
<gene>
    <name evidence="2" type="ORF">ARMGADRAFT_1019483</name>
</gene>
<dbReference type="InParanoid" id="A0A2H3CIE6"/>
<accession>A0A2H3CIE6</accession>
<evidence type="ECO:0000313" key="2">
    <source>
        <dbReference type="EMBL" id="PBK82879.1"/>
    </source>
</evidence>
<dbReference type="AlphaFoldDB" id="A0A2H3CIE6"/>
<organism evidence="2 3">
    <name type="scientific">Armillaria gallica</name>
    <name type="common">Bulbous honey fungus</name>
    <name type="synonym">Armillaria bulbosa</name>
    <dbReference type="NCBI Taxonomy" id="47427"/>
    <lineage>
        <taxon>Eukaryota</taxon>
        <taxon>Fungi</taxon>
        <taxon>Dikarya</taxon>
        <taxon>Basidiomycota</taxon>
        <taxon>Agaricomycotina</taxon>
        <taxon>Agaricomycetes</taxon>
        <taxon>Agaricomycetidae</taxon>
        <taxon>Agaricales</taxon>
        <taxon>Marasmiineae</taxon>
        <taxon>Physalacriaceae</taxon>
        <taxon>Armillaria</taxon>
    </lineage>
</organism>
<sequence length="395" mass="44785">MRFFPFTPFLYDTLFSSEPKPSNLSAITMQIPYQSIHGVIQPVRFSATIADFFESIAHRYDNPDRLSALQSCYVNRVEHYRGYGSIAHELVVVHILSGDDERVKAGNADSRVMVIERFEDSPGDESKTEQMRRSVRETKGNDTGNADLITFYGNLKDTGRLFEKYGLVQAFDVPRGTIDIILCASLAMTITESAKNYSLLHHMCLWFAALFFQTCKAICCLEGQCVIEEGPFYSRRGTVALVRLIGDNWTLLPGGRASMDTVLNEVQTGLLREGIAEDTIAQFENALLTDATLMEEEEEVPVAQMLFACTTLSRSVRASLEREVIAMKVRRRSLEEKEQRLKESEKKNKEREKKNEEREKKNEEREQKIKEGQSALDEGWAKLLDAIHDVEATGV</sequence>
<protein>
    <submittedName>
        <fullName evidence="2">Uncharacterized protein</fullName>
    </submittedName>
</protein>
<dbReference type="OrthoDB" id="3048712at2759"/>
<evidence type="ECO:0000256" key="1">
    <source>
        <dbReference type="SAM" id="MobiDB-lite"/>
    </source>
</evidence>